<name>A0A8X6FZU3_TRICU</name>
<organism evidence="1 2">
    <name type="scientific">Trichonephila clavata</name>
    <name type="common">Joro spider</name>
    <name type="synonym">Nephila clavata</name>
    <dbReference type="NCBI Taxonomy" id="2740835"/>
    <lineage>
        <taxon>Eukaryota</taxon>
        <taxon>Metazoa</taxon>
        <taxon>Ecdysozoa</taxon>
        <taxon>Arthropoda</taxon>
        <taxon>Chelicerata</taxon>
        <taxon>Arachnida</taxon>
        <taxon>Araneae</taxon>
        <taxon>Araneomorphae</taxon>
        <taxon>Entelegynae</taxon>
        <taxon>Araneoidea</taxon>
        <taxon>Nephilidae</taxon>
        <taxon>Trichonephila</taxon>
    </lineage>
</organism>
<keyword evidence="2" id="KW-1185">Reference proteome</keyword>
<evidence type="ECO:0000313" key="2">
    <source>
        <dbReference type="Proteomes" id="UP000887116"/>
    </source>
</evidence>
<reference evidence="1" key="1">
    <citation type="submission" date="2020-07" db="EMBL/GenBank/DDBJ databases">
        <title>Multicomponent nature underlies the extraordinary mechanical properties of spider dragline silk.</title>
        <authorList>
            <person name="Kono N."/>
            <person name="Nakamura H."/>
            <person name="Mori M."/>
            <person name="Yoshida Y."/>
            <person name="Ohtoshi R."/>
            <person name="Malay A.D."/>
            <person name="Moran D.A.P."/>
            <person name="Tomita M."/>
            <person name="Numata K."/>
            <person name="Arakawa K."/>
        </authorList>
    </citation>
    <scope>NUCLEOTIDE SEQUENCE</scope>
</reference>
<dbReference type="Proteomes" id="UP000887116">
    <property type="component" value="Unassembled WGS sequence"/>
</dbReference>
<proteinExistence type="predicted"/>
<protein>
    <submittedName>
        <fullName evidence="1">Uncharacterized protein</fullName>
    </submittedName>
</protein>
<dbReference type="AlphaFoldDB" id="A0A8X6FZU3"/>
<dbReference type="EMBL" id="BMAO01023822">
    <property type="protein sequence ID" value="GFQ91124.1"/>
    <property type="molecule type" value="Genomic_DNA"/>
</dbReference>
<accession>A0A8X6FZU3</accession>
<gene>
    <name evidence="1" type="ORF">TNCT_53481</name>
</gene>
<evidence type="ECO:0000313" key="1">
    <source>
        <dbReference type="EMBL" id="GFQ91124.1"/>
    </source>
</evidence>
<comment type="caution">
    <text evidence="1">The sequence shown here is derived from an EMBL/GenBank/DDBJ whole genome shotgun (WGS) entry which is preliminary data.</text>
</comment>
<sequence length="71" mass="8267">MEASGQRCHFGWIVECQMLDINVPVSFNEVRDTTLFQSFEVALCRYRHGKGVIARVPMTMRMIFTFSYTRG</sequence>